<feature type="non-terminal residue" evidence="5">
    <location>
        <position position="1"/>
    </location>
</feature>
<dbReference type="PANTHER" id="PTHR45937:SF1">
    <property type="entry name" value="ASPARAGINE SYNTHETASE DOMAIN-CONTAINING PROTEIN 1"/>
    <property type="match status" value="1"/>
</dbReference>
<evidence type="ECO:0000256" key="2">
    <source>
        <dbReference type="ARBA" id="ARBA00022888"/>
    </source>
</evidence>
<dbReference type="PANTHER" id="PTHR45937">
    <property type="entry name" value="ASPARAGINE SYNTHETASE DOMAIN-CONTAINING PROTEIN 1"/>
    <property type="match status" value="1"/>
</dbReference>
<feature type="domain" description="Glutamine amidotransferase type-2" evidence="4">
    <location>
        <begin position="54"/>
        <end position="148"/>
    </location>
</feature>
<keyword evidence="1" id="KW-0028">Amino-acid biosynthesis</keyword>
<dbReference type="EMBL" id="OW152816">
    <property type="protein sequence ID" value="CAH2067270.1"/>
    <property type="molecule type" value="Genomic_DNA"/>
</dbReference>
<accession>A0ABN8IU49</accession>
<dbReference type="Proteomes" id="UP000837857">
    <property type="component" value="Chromosome 4"/>
</dbReference>
<organism evidence="5 6">
    <name type="scientific">Iphiclides podalirius</name>
    <name type="common">scarce swallowtail</name>
    <dbReference type="NCBI Taxonomy" id="110791"/>
    <lineage>
        <taxon>Eukaryota</taxon>
        <taxon>Metazoa</taxon>
        <taxon>Ecdysozoa</taxon>
        <taxon>Arthropoda</taxon>
        <taxon>Hexapoda</taxon>
        <taxon>Insecta</taxon>
        <taxon>Pterygota</taxon>
        <taxon>Neoptera</taxon>
        <taxon>Endopterygota</taxon>
        <taxon>Lepidoptera</taxon>
        <taxon>Glossata</taxon>
        <taxon>Ditrysia</taxon>
        <taxon>Papilionoidea</taxon>
        <taxon>Papilionidae</taxon>
        <taxon>Papilioninae</taxon>
        <taxon>Iphiclides</taxon>
    </lineage>
</organism>
<keyword evidence="2" id="KW-0061">Asparagine biosynthesis</keyword>
<dbReference type="SUPFAM" id="SSF56235">
    <property type="entry name" value="N-terminal nucleophile aminohydrolases (Ntn hydrolases)"/>
    <property type="match status" value="1"/>
</dbReference>
<evidence type="ECO:0000256" key="1">
    <source>
        <dbReference type="ARBA" id="ARBA00022605"/>
    </source>
</evidence>
<name>A0ABN8IU49_9NEOP</name>
<evidence type="ECO:0000313" key="6">
    <source>
        <dbReference type="Proteomes" id="UP000837857"/>
    </source>
</evidence>
<keyword evidence="6" id="KW-1185">Reference proteome</keyword>
<dbReference type="Pfam" id="PF13537">
    <property type="entry name" value="GATase_7"/>
    <property type="match status" value="1"/>
</dbReference>
<reference evidence="5" key="1">
    <citation type="submission" date="2022-03" db="EMBL/GenBank/DDBJ databases">
        <authorList>
            <person name="Martin H S."/>
        </authorList>
    </citation>
    <scope>NUCLEOTIDE SEQUENCE</scope>
</reference>
<dbReference type="InterPro" id="IPR017932">
    <property type="entry name" value="GATase_2_dom"/>
</dbReference>
<protein>
    <recommendedName>
        <fullName evidence="4">Glutamine amidotransferase type-2 domain-containing protein</fullName>
    </recommendedName>
</protein>
<proteinExistence type="predicted"/>
<sequence>MWYGQCSSLDAKVWQRIKNRGPDCMHTVQINDDNVELSFCGAVLWMQGPKPVVQPIENDHGVLLYNGDIFDDKWDRNCNDAEVIMEKISNQGEYSENQIINILKLLKGPFSLIYYDKKSGNLYFTRDRMGRISLLFHKKENSFIISSVLGREYNCIEIPATYIYKINLKTCLITLHSWTNDTIRKQYVLENWLEENDQQQNLPDDQFSFEFDTSIDLSTEDGVVQSIETAMKINDCKISFMKNLMKNFIIQETIHNLRELLEKSVKHIVRLLVGFYY</sequence>
<evidence type="ECO:0000259" key="4">
    <source>
        <dbReference type="Pfam" id="PF13537"/>
    </source>
</evidence>
<evidence type="ECO:0000313" key="5">
    <source>
        <dbReference type="EMBL" id="CAH2067270.1"/>
    </source>
</evidence>
<gene>
    <name evidence="5" type="ORF">IPOD504_LOCUS13803</name>
</gene>
<evidence type="ECO:0000256" key="3">
    <source>
        <dbReference type="ARBA" id="ARBA00022962"/>
    </source>
</evidence>
<dbReference type="InterPro" id="IPR051857">
    <property type="entry name" value="Asn_synthetase_domain"/>
</dbReference>
<dbReference type="Gene3D" id="3.60.20.10">
    <property type="entry name" value="Glutamine Phosphoribosylpyrophosphate, subunit 1, domain 1"/>
    <property type="match status" value="1"/>
</dbReference>
<keyword evidence="3" id="KW-0315">Glutamine amidotransferase</keyword>
<dbReference type="InterPro" id="IPR029055">
    <property type="entry name" value="Ntn_hydrolases_N"/>
</dbReference>